<evidence type="ECO:0008006" key="4">
    <source>
        <dbReference type="Google" id="ProtNLM"/>
    </source>
</evidence>
<keyword evidence="1" id="KW-0732">Signal</keyword>
<protein>
    <recommendedName>
        <fullName evidence="4">ScyD/ScyE family protein</fullName>
    </recommendedName>
</protein>
<dbReference type="Proteomes" id="UP000192610">
    <property type="component" value="Unassembled WGS sequence"/>
</dbReference>
<dbReference type="EMBL" id="LVXG01000034">
    <property type="protein sequence ID" value="OQP44848.1"/>
    <property type="molecule type" value="Genomic_DNA"/>
</dbReference>
<evidence type="ECO:0000256" key="1">
    <source>
        <dbReference type="SAM" id="SignalP"/>
    </source>
</evidence>
<dbReference type="STRING" id="354355.SAMN05660816_05931"/>
<sequence length="341" mass="36559">MKKSIINSRIFMLLAFCFGMAVSGCKKGDLHPGVPKAPHLLISGLKELQGSTVGPDKALYVTAPLDGTIWRVNPKTGDHKLFTTGLPKRIPDLFYIGSGVVDVAFRGETAYALVTGVAPDLDGHDTVGIYRVDGPHSHSIIADIGAWSIAHPPVPAFFVPTGFQYAMEPYRDGFLVTDGHHNRVLYVTLDGEITELITFADVVPTGLAVSGNTIYVTEAGPIPHLPETAKLMSFTPKSPTAREIASAAGLKVGLFVDVEFGFGNTLYTLAQGVWDGPFEGTPAKPNTGALLKLQPDDTFCVIVDCLNQPTSMEFIGNSAYVVSLAGEVWEIDNVQAPFFSH</sequence>
<evidence type="ECO:0000313" key="3">
    <source>
        <dbReference type="Proteomes" id="UP000192610"/>
    </source>
</evidence>
<proteinExistence type="predicted"/>
<name>A0A1V9EFE0_9BACT</name>
<feature type="signal peptide" evidence="1">
    <location>
        <begin position="1"/>
        <end position="23"/>
    </location>
</feature>
<comment type="caution">
    <text evidence="2">The sequence shown here is derived from an EMBL/GenBank/DDBJ whole genome shotgun (WGS) entry which is preliminary data.</text>
</comment>
<accession>A0A1V9EFE0</accession>
<dbReference type="RefSeq" id="WP_081202901.1">
    <property type="nucleotide sequence ID" value="NZ_FOCZ01000016.1"/>
</dbReference>
<gene>
    <name evidence="2" type="ORF">A4H97_10840</name>
</gene>
<dbReference type="AlphaFoldDB" id="A0A1V9EFE0"/>
<evidence type="ECO:0000313" key="2">
    <source>
        <dbReference type="EMBL" id="OQP44848.1"/>
    </source>
</evidence>
<dbReference type="SUPFAM" id="SSF63829">
    <property type="entry name" value="Calcium-dependent phosphotriesterase"/>
    <property type="match status" value="1"/>
</dbReference>
<keyword evidence="3" id="KW-1185">Reference proteome</keyword>
<dbReference type="OrthoDB" id="657282at2"/>
<feature type="chain" id="PRO_5010735256" description="ScyD/ScyE family protein" evidence="1">
    <location>
        <begin position="24"/>
        <end position="341"/>
    </location>
</feature>
<dbReference type="PROSITE" id="PS51257">
    <property type="entry name" value="PROKAR_LIPOPROTEIN"/>
    <property type="match status" value="1"/>
</dbReference>
<organism evidence="2 3">
    <name type="scientific">Niastella yeongjuensis</name>
    <dbReference type="NCBI Taxonomy" id="354355"/>
    <lineage>
        <taxon>Bacteria</taxon>
        <taxon>Pseudomonadati</taxon>
        <taxon>Bacteroidota</taxon>
        <taxon>Chitinophagia</taxon>
        <taxon>Chitinophagales</taxon>
        <taxon>Chitinophagaceae</taxon>
        <taxon>Niastella</taxon>
    </lineage>
</organism>
<reference evidence="3" key="1">
    <citation type="submission" date="2016-04" db="EMBL/GenBank/DDBJ databases">
        <authorList>
            <person name="Chen L."/>
            <person name="Zhuang W."/>
            <person name="Wang G."/>
        </authorList>
    </citation>
    <scope>NUCLEOTIDE SEQUENCE [LARGE SCALE GENOMIC DNA]</scope>
    <source>
        <strain evidence="3">17621</strain>
    </source>
</reference>